<proteinExistence type="inferred from homology"/>
<evidence type="ECO:0000259" key="8">
    <source>
        <dbReference type="SMART" id="SM00829"/>
    </source>
</evidence>
<dbReference type="AlphaFoldDB" id="A0A930YE95"/>
<dbReference type="Gene3D" id="3.90.180.10">
    <property type="entry name" value="Medium-chain alcohol dehydrogenases, catalytic domain"/>
    <property type="match status" value="2"/>
</dbReference>
<dbReference type="Pfam" id="PF08240">
    <property type="entry name" value="ADH_N"/>
    <property type="match status" value="1"/>
</dbReference>
<organism evidence="9 10">
    <name type="scientific">Nocardioides acrostichi</name>
    <dbReference type="NCBI Taxonomy" id="2784339"/>
    <lineage>
        <taxon>Bacteria</taxon>
        <taxon>Bacillati</taxon>
        <taxon>Actinomycetota</taxon>
        <taxon>Actinomycetes</taxon>
        <taxon>Propionibacteriales</taxon>
        <taxon>Nocardioidaceae</taxon>
        <taxon>Nocardioides</taxon>
    </lineage>
</organism>
<reference evidence="9" key="1">
    <citation type="submission" date="2020-11" db="EMBL/GenBank/DDBJ databases">
        <title>Nocardioides sp. CBS4Y-1, whole genome shotgun sequence.</title>
        <authorList>
            <person name="Tuo L."/>
        </authorList>
    </citation>
    <scope>NUCLEOTIDE SEQUENCE</scope>
    <source>
        <strain evidence="9">CBS4Y-1</strain>
    </source>
</reference>
<evidence type="ECO:0000256" key="5">
    <source>
        <dbReference type="ARBA" id="ARBA00023002"/>
    </source>
</evidence>
<dbReference type="Proteomes" id="UP000656804">
    <property type="component" value="Unassembled WGS sequence"/>
</dbReference>
<dbReference type="SMART" id="SM00829">
    <property type="entry name" value="PKS_ER"/>
    <property type="match status" value="1"/>
</dbReference>
<dbReference type="InterPro" id="IPR020843">
    <property type="entry name" value="ER"/>
</dbReference>
<dbReference type="SUPFAM" id="SSF51735">
    <property type="entry name" value="NAD(P)-binding Rossmann-fold domains"/>
    <property type="match status" value="1"/>
</dbReference>
<dbReference type="Gene3D" id="3.40.50.720">
    <property type="entry name" value="NAD(P)-binding Rossmann-like Domain"/>
    <property type="match status" value="1"/>
</dbReference>
<feature type="domain" description="Enoyl reductase (ER)" evidence="8">
    <location>
        <begin position="10"/>
        <end position="309"/>
    </location>
</feature>
<dbReference type="InterPro" id="IPR013149">
    <property type="entry name" value="ADH-like_C"/>
</dbReference>
<dbReference type="InterPro" id="IPR036291">
    <property type="entry name" value="NAD(P)-bd_dom_sf"/>
</dbReference>
<dbReference type="InterPro" id="IPR011032">
    <property type="entry name" value="GroES-like_sf"/>
</dbReference>
<dbReference type="GO" id="GO:0016491">
    <property type="term" value="F:oxidoreductase activity"/>
    <property type="evidence" value="ECO:0007669"/>
    <property type="project" value="UniProtKB-KW"/>
</dbReference>
<keyword evidence="5" id="KW-0560">Oxidoreductase</keyword>
<evidence type="ECO:0000256" key="6">
    <source>
        <dbReference type="RuleBase" id="RU361277"/>
    </source>
</evidence>
<dbReference type="GO" id="GO:0008270">
    <property type="term" value="F:zinc ion binding"/>
    <property type="evidence" value="ECO:0007669"/>
    <property type="project" value="InterPro"/>
</dbReference>
<evidence type="ECO:0000256" key="4">
    <source>
        <dbReference type="ARBA" id="ARBA00022833"/>
    </source>
</evidence>
<comment type="cofactor">
    <cofactor evidence="1 6">
        <name>Zn(2+)</name>
        <dbReference type="ChEBI" id="CHEBI:29105"/>
    </cofactor>
</comment>
<evidence type="ECO:0000313" key="10">
    <source>
        <dbReference type="Proteomes" id="UP000656804"/>
    </source>
</evidence>
<feature type="region of interest" description="Disordered" evidence="7">
    <location>
        <begin position="1"/>
        <end position="20"/>
    </location>
</feature>
<dbReference type="InterPro" id="IPR013154">
    <property type="entry name" value="ADH-like_N"/>
</dbReference>
<keyword evidence="4 6" id="KW-0862">Zinc</keyword>
<dbReference type="RefSeq" id="WP_194504537.1">
    <property type="nucleotide sequence ID" value="NZ_JADIVZ010000010.1"/>
</dbReference>
<dbReference type="PANTHER" id="PTHR43350:SF17">
    <property type="entry name" value="NAD-DEPENDENT ALCOHOL DEHYDROGENASE"/>
    <property type="match status" value="1"/>
</dbReference>
<keyword evidence="3 6" id="KW-0479">Metal-binding</keyword>
<evidence type="ECO:0000256" key="1">
    <source>
        <dbReference type="ARBA" id="ARBA00001947"/>
    </source>
</evidence>
<dbReference type="PROSITE" id="PS00059">
    <property type="entry name" value="ADH_ZINC"/>
    <property type="match status" value="1"/>
</dbReference>
<dbReference type="SUPFAM" id="SSF50129">
    <property type="entry name" value="GroES-like"/>
    <property type="match status" value="1"/>
</dbReference>
<sequence length="313" mass="32588">MKAWRFTAPGEPISHEDVPEPTAGPGWVVVEVKGSGLCHTDVGFLDGSIDAGLLAEIPMTLGHEIAGVITEVGEGVSDLAVGDSVGLRSGAFGPSFAYQGGFAPYLAAPVEHVAKAPEGVPFSHLAVGGDAGMIAYHAVAVKGGAAPGLRMGIIGLGGLGISGLQIAKRLGAEVYAAEPRTVLHEKAPGWGATEVFEDARSFAGLDLDVICDFAGFESTVQAAVETVREEGTVILIGAGQPQATIKTGHLTRYKVTLRGHQGATTEDLQAYWRLLEEGLDPVVTEIGFDEIGEGLERLRRHEILGRLVAVPRG</sequence>
<dbReference type="EMBL" id="JADIVZ010000010">
    <property type="protein sequence ID" value="MBF4163284.1"/>
    <property type="molecule type" value="Genomic_DNA"/>
</dbReference>
<dbReference type="InterPro" id="IPR002328">
    <property type="entry name" value="ADH_Zn_CS"/>
</dbReference>
<protein>
    <submittedName>
        <fullName evidence="9">Alcohol dehydrogenase catalytic domain-containing protein</fullName>
    </submittedName>
</protein>
<comment type="caution">
    <text evidence="9">The sequence shown here is derived from an EMBL/GenBank/DDBJ whole genome shotgun (WGS) entry which is preliminary data.</text>
</comment>
<evidence type="ECO:0000256" key="2">
    <source>
        <dbReference type="ARBA" id="ARBA00008072"/>
    </source>
</evidence>
<dbReference type="PANTHER" id="PTHR43350">
    <property type="entry name" value="NAD-DEPENDENT ALCOHOL DEHYDROGENASE"/>
    <property type="match status" value="1"/>
</dbReference>
<evidence type="ECO:0000313" key="9">
    <source>
        <dbReference type="EMBL" id="MBF4163284.1"/>
    </source>
</evidence>
<evidence type="ECO:0000256" key="7">
    <source>
        <dbReference type="SAM" id="MobiDB-lite"/>
    </source>
</evidence>
<accession>A0A930YE95</accession>
<name>A0A930YE95_9ACTN</name>
<keyword evidence="10" id="KW-1185">Reference proteome</keyword>
<dbReference type="Pfam" id="PF00107">
    <property type="entry name" value="ADH_zinc_N"/>
    <property type="match status" value="1"/>
</dbReference>
<gene>
    <name evidence="9" type="ORF">ISG29_16455</name>
</gene>
<comment type="similarity">
    <text evidence="2 6">Belongs to the zinc-containing alcohol dehydrogenase family.</text>
</comment>
<evidence type="ECO:0000256" key="3">
    <source>
        <dbReference type="ARBA" id="ARBA00022723"/>
    </source>
</evidence>